<evidence type="ECO:0000313" key="5">
    <source>
        <dbReference type="Ensembl" id="ENSMODP00000056651.1"/>
    </source>
</evidence>
<protein>
    <recommendedName>
        <fullName evidence="4">Arrestin C-terminal-like domain-containing protein</fullName>
    </recommendedName>
</protein>
<dbReference type="PANTHER" id="PTHR11792:SF22">
    <property type="entry name" value="BETA-ARRESTIN-1"/>
    <property type="match status" value="1"/>
</dbReference>
<dbReference type="GO" id="GO:0060090">
    <property type="term" value="F:molecular adaptor activity"/>
    <property type="evidence" value="ECO:0000318"/>
    <property type="project" value="GO_Central"/>
</dbReference>
<keyword evidence="6" id="KW-1185">Reference proteome</keyword>
<dbReference type="GO" id="GO:0005829">
    <property type="term" value="C:cytosol"/>
    <property type="evidence" value="ECO:0000318"/>
    <property type="project" value="GO_Central"/>
</dbReference>
<dbReference type="PANTHER" id="PTHR11792">
    <property type="entry name" value="ARRESTIN"/>
    <property type="match status" value="1"/>
</dbReference>
<dbReference type="GO" id="GO:0007165">
    <property type="term" value="P:signal transduction"/>
    <property type="evidence" value="ECO:0007669"/>
    <property type="project" value="InterPro"/>
</dbReference>
<dbReference type="GO" id="GO:0007600">
    <property type="term" value="P:sensory perception"/>
    <property type="evidence" value="ECO:0000318"/>
    <property type="project" value="GO_Central"/>
</dbReference>
<dbReference type="GO" id="GO:0005737">
    <property type="term" value="C:cytoplasm"/>
    <property type="evidence" value="ECO:0000318"/>
    <property type="project" value="GO_Central"/>
</dbReference>
<dbReference type="Gene3D" id="2.60.40.640">
    <property type="match status" value="1"/>
</dbReference>
<feature type="domain" description="Arrestin C-terminal-like" evidence="4">
    <location>
        <begin position="17"/>
        <end position="182"/>
    </location>
</feature>
<dbReference type="FunFam" id="2.60.40.640:FF:000011">
    <property type="entry name" value="S-arrestin isoform X2"/>
    <property type="match status" value="1"/>
</dbReference>
<dbReference type="GO" id="GO:0001664">
    <property type="term" value="F:G protein-coupled receptor binding"/>
    <property type="evidence" value="ECO:0000318"/>
    <property type="project" value="GO_Central"/>
</dbReference>
<dbReference type="InterPro" id="IPR011022">
    <property type="entry name" value="Arrestin_C-like"/>
</dbReference>
<organism evidence="5 6">
    <name type="scientific">Monodelphis domestica</name>
    <name type="common">Gray short-tailed opossum</name>
    <dbReference type="NCBI Taxonomy" id="13616"/>
    <lineage>
        <taxon>Eukaryota</taxon>
        <taxon>Metazoa</taxon>
        <taxon>Chordata</taxon>
        <taxon>Craniata</taxon>
        <taxon>Vertebrata</taxon>
        <taxon>Euteleostomi</taxon>
        <taxon>Mammalia</taxon>
        <taxon>Metatheria</taxon>
        <taxon>Didelphimorphia</taxon>
        <taxon>Didelphidae</taxon>
        <taxon>Monodelphis</taxon>
    </lineage>
</organism>
<evidence type="ECO:0000259" key="4">
    <source>
        <dbReference type="SMART" id="SM01017"/>
    </source>
</evidence>
<dbReference type="AlphaFoldDB" id="A0A5F8HBX6"/>
<comment type="similarity">
    <text evidence="2">Belongs to the arrestin family.</text>
</comment>
<sequence>MPGEPPMAETTCQSPMSDKPLHLETSLDKEIDYLGEPISVNVHVTSNNTKTVKKIKIPVRQSADICLFNMAHYKCPVGVEEADDMVAPSSTCCKVYTLIPFLANNCEKLDLALDGKLKHEDTNLASSTLLRDGTNKEILGIILSYQVKVKLFVSQGGLLGDLTSNDVRRAVELPFTLMHPNLLTKRSHFFLLFFFFFLGMA</sequence>
<dbReference type="GO" id="GO:0045746">
    <property type="term" value="P:negative regulation of Notch signaling pathway"/>
    <property type="evidence" value="ECO:0000318"/>
    <property type="project" value="GO_Central"/>
</dbReference>
<dbReference type="SMART" id="SM01017">
    <property type="entry name" value="Arrestin_C"/>
    <property type="match status" value="1"/>
</dbReference>
<dbReference type="GeneTree" id="ENSGT00950000182887"/>
<comment type="subcellular location">
    <subcellularLocation>
        <location evidence="1">Cytoplasm</location>
    </subcellularLocation>
</comment>
<dbReference type="Pfam" id="PF02752">
    <property type="entry name" value="Arrestin_C"/>
    <property type="match status" value="1"/>
</dbReference>
<evidence type="ECO:0000256" key="1">
    <source>
        <dbReference type="ARBA" id="ARBA00004496"/>
    </source>
</evidence>
<dbReference type="InParanoid" id="A0A5F8HBX6"/>
<reference evidence="5" key="2">
    <citation type="submission" date="2025-08" db="UniProtKB">
        <authorList>
            <consortium name="Ensembl"/>
        </authorList>
    </citation>
    <scope>IDENTIFICATION</scope>
</reference>
<keyword evidence="3" id="KW-0963">Cytoplasm</keyword>
<dbReference type="SUPFAM" id="SSF81296">
    <property type="entry name" value="E set domains"/>
    <property type="match status" value="1"/>
</dbReference>
<dbReference type="InterPro" id="IPR000698">
    <property type="entry name" value="Arrestin"/>
</dbReference>
<reference evidence="5" key="3">
    <citation type="submission" date="2025-09" db="UniProtKB">
        <authorList>
            <consortium name="Ensembl"/>
        </authorList>
    </citation>
    <scope>IDENTIFICATION</scope>
</reference>
<proteinExistence type="inferred from homology"/>
<dbReference type="GO" id="GO:0070374">
    <property type="term" value="P:positive regulation of ERK1 and ERK2 cascade"/>
    <property type="evidence" value="ECO:0000318"/>
    <property type="project" value="GO_Central"/>
</dbReference>
<dbReference type="InterPro" id="IPR014752">
    <property type="entry name" value="Arrestin-like_C"/>
</dbReference>
<dbReference type="Ensembl" id="ENSMODT00000002912.3">
    <property type="protein sequence ID" value="ENSMODP00000056651.1"/>
    <property type="gene ID" value="ENSMODG00000002343.3"/>
</dbReference>
<reference evidence="5 6" key="1">
    <citation type="journal article" date="2007" name="Nature">
        <title>Genome of the marsupial Monodelphis domestica reveals innovation in non-coding sequences.</title>
        <authorList>
            <person name="Mikkelsen T.S."/>
            <person name="Wakefield M.J."/>
            <person name="Aken B."/>
            <person name="Amemiya C.T."/>
            <person name="Chang J.L."/>
            <person name="Duke S."/>
            <person name="Garber M."/>
            <person name="Gentles A.J."/>
            <person name="Goodstadt L."/>
            <person name="Heger A."/>
            <person name="Jurka J."/>
            <person name="Kamal M."/>
            <person name="Mauceli E."/>
            <person name="Searle S.M."/>
            <person name="Sharpe T."/>
            <person name="Baker M.L."/>
            <person name="Batzer M.A."/>
            <person name="Benos P.V."/>
            <person name="Belov K."/>
            <person name="Clamp M."/>
            <person name="Cook A."/>
            <person name="Cuff J."/>
            <person name="Das R."/>
            <person name="Davidow L."/>
            <person name="Deakin J.E."/>
            <person name="Fazzari M.J."/>
            <person name="Glass J.L."/>
            <person name="Grabherr M."/>
            <person name="Greally J.M."/>
            <person name="Gu W."/>
            <person name="Hore T.A."/>
            <person name="Huttley G.A."/>
            <person name="Kleber M."/>
            <person name="Jirtle R.L."/>
            <person name="Koina E."/>
            <person name="Lee J.T."/>
            <person name="Mahony S."/>
            <person name="Marra M.A."/>
            <person name="Miller R.D."/>
            <person name="Nicholls R.D."/>
            <person name="Oda M."/>
            <person name="Papenfuss A.T."/>
            <person name="Parra Z.E."/>
            <person name="Pollock D.D."/>
            <person name="Ray D.A."/>
            <person name="Schein J.E."/>
            <person name="Speed T.P."/>
            <person name="Thompson K."/>
            <person name="VandeBerg J.L."/>
            <person name="Wade C.M."/>
            <person name="Walker J.A."/>
            <person name="Waters P.D."/>
            <person name="Webber C."/>
            <person name="Weidman J.R."/>
            <person name="Xie X."/>
            <person name="Zody M.C."/>
            <person name="Baldwin J."/>
            <person name="Abdouelleil A."/>
            <person name="Abdulkadir J."/>
            <person name="Abebe A."/>
            <person name="Abera B."/>
            <person name="Abreu J."/>
            <person name="Acer S.C."/>
            <person name="Aftuck L."/>
            <person name="Alexander A."/>
            <person name="An P."/>
            <person name="Anderson E."/>
            <person name="Anderson S."/>
            <person name="Arachi H."/>
            <person name="Azer M."/>
            <person name="Bachantsang P."/>
            <person name="Barry A."/>
            <person name="Bayul T."/>
            <person name="Berlin A."/>
            <person name="Bessette D."/>
            <person name="Bloom T."/>
            <person name="Bloom T."/>
            <person name="Boguslavskiy L."/>
            <person name="Bonnet C."/>
            <person name="Boukhgalter B."/>
            <person name="Bourzgui I."/>
            <person name="Brown A."/>
            <person name="Cahill P."/>
            <person name="Channer S."/>
            <person name="Cheshatsang Y."/>
            <person name="Chuda L."/>
            <person name="Citroen M."/>
            <person name="Collymore A."/>
            <person name="Cooke P."/>
            <person name="Costello M."/>
            <person name="D'Aco K."/>
            <person name="Daza R."/>
            <person name="De Haan G."/>
            <person name="DeGray S."/>
            <person name="DeMaso C."/>
            <person name="Dhargay N."/>
            <person name="Dooley K."/>
            <person name="Dooley E."/>
            <person name="Doricent M."/>
            <person name="Dorje P."/>
            <person name="Dorjee K."/>
            <person name="Dupes A."/>
            <person name="Elong R."/>
            <person name="Falk J."/>
            <person name="Farina A."/>
            <person name="Faro S."/>
            <person name="Ferguson D."/>
            <person name="Fisher S."/>
            <person name="Foley C.D."/>
            <person name="Franke A."/>
            <person name="Friedrich D."/>
            <person name="Gadbois L."/>
            <person name="Gearin G."/>
            <person name="Gearin C.R."/>
            <person name="Giannoukos G."/>
            <person name="Goode T."/>
            <person name="Graham J."/>
            <person name="Grandbois E."/>
            <person name="Grewal S."/>
            <person name="Gyaltsen K."/>
            <person name="Hafez N."/>
            <person name="Hagos B."/>
            <person name="Hall J."/>
            <person name="Henson C."/>
            <person name="Hollinger A."/>
            <person name="Honan T."/>
            <person name="Huard M.D."/>
            <person name="Hughes L."/>
            <person name="Hurhula B."/>
            <person name="Husby M.E."/>
            <person name="Kamat A."/>
            <person name="Kanga B."/>
            <person name="Kashin S."/>
            <person name="Khazanovich D."/>
            <person name="Kisner P."/>
            <person name="Lance K."/>
            <person name="Lara M."/>
            <person name="Lee W."/>
            <person name="Lennon N."/>
            <person name="Letendre F."/>
            <person name="LeVine R."/>
            <person name="Lipovsky A."/>
            <person name="Liu X."/>
            <person name="Liu J."/>
            <person name="Liu S."/>
            <person name="Lokyitsang T."/>
            <person name="Lokyitsang Y."/>
            <person name="Lubonja R."/>
            <person name="Lui A."/>
            <person name="MacDonald P."/>
            <person name="Magnisalis V."/>
            <person name="Maru K."/>
            <person name="Matthews C."/>
            <person name="McCusker W."/>
            <person name="McDonough S."/>
            <person name="Mehta T."/>
            <person name="Meldrim J."/>
            <person name="Meneus L."/>
            <person name="Mihai O."/>
            <person name="Mihalev A."/>
            <person name="Mihova T."/>
            <person name="Mittelman R."/>
            <person name="Mlenga V."/>
            <person name="Montmayeur A."/>
            <person name="Mulrain L."/>
            <person name="Navidi A."/>
            <person name="Naylor J."/>
            <person name="Negash T."/>
            <person name="Nguyen T."/>
            <person name="Nguyen N."/>
            <person name="Nicol R."/>
            <person name="Norbu C."/>
            <person name="Norbu N."/>
            <person name="Novod N."/>
            <person name="O'Neill B."/>
            <person name="Osman S."/>
            <person name="Markiewicz E."/>
            <person name="Oyono O.L."/>
            <person name="Patti C."/>
            <person name="Phunkhang P."/>
            <person name="Pierre F."/>
            <person name="Priest M."/>
            <person name="Raghuraman S."/>
            <person name="Rege F."/>
            <person name="Reyes R."/>
            <person name="Rise C."/>
            <person name="Rogov P."/>
            <person name="Ross K."/>
            <person name="Ryan E."/>
            <person name="Settipalli S."/>
            <person name="Shea T."/>
            <person name="Sherpa N."/>
            <person name="Shi L."/>
            <person name="Shih D."/>
            <person name="Sparrow T."/>
            <person name="Spaulding J."/>
            <person name="Stalker J."/>
            <person name="Stange-Thomann N."/>
            <person name="Stavropoulos S."/>
            <person name="Stone C."/>
            <person name="Strader C."/>
            <person name="Tesfaye S."/>
            <person name="Thomson T."/>
            <person name="Thoulutsang Y."/>
            <person name="Thoulutsang D."/>
            <person name="Topham K."/>
            <person name="Topping I."/>
            <person name="Tsamla T."/>
            <person name="Vassiliev H."/>
            <person name="Vo A."/>
            <person name="Wangchuk T."/>
            <person name="Wangdi T."/>
            <person name="Weiand M."/>
            <person name="Wilkinson J."/>
            <person name="Wilson A."/>
            <person name="Yadav S."/>
            <person name="Young G."/>
            <person name="Yu Q."/>
            <person name="Zembek L."/>
            <person name="Zhong D."/>
            <person name="Zimmer A."/>
            <person name="Zwirko Z."/>
            <person name="Jaffe D.B."/>
            <person name="Alvarez P."/>
            <person name="Brockman W."/>
            <person name="Butler J."/>
            <person name="Chin C."/>
            <person name="Gnerre S."/>
            <person name="MacCallum I."/>
            <person name="Graves J.A."/>
            <person name="Ponting C.P."/>
            <person name="Breen M."/>
            <person name="Samollow P.B."/>
            <person name="Lander E.S."/>
            <person name="Lindblad-Toh K."/>
        </authorList>
    </citation>
    <scope>NUCLEOTIDE SEQUENCE [LARGE SCALE GENOMIC DNA]</scope>
</reference>
<evidence type="ECO:0000256" key="2">
    <source>
        <dbReference type="ARBA" id="ARBA00005298"/>
    </source>
</evidence>
<dbReference type="GO" id="GO:0005634">
    <property type="term" value="C:nucleus"/>
    <property type="evidence" value="ECO:0000318"/>
    <property type="project" value="GO_Central"/>
</dbReference>
<dbReference type="GO" id="GO:0002031">
    <property type="term" value="P:G protein-coupled receptor internalization"/>
    <property type="evidence" value="ECO:0000318"/>
    <property type="project" value="GO_Central"/>
</dbReference>
<dbReference type="STRING" id="13616.ENSMODP00000056651"/>
<evidence type="ECO:0000256" key="3">
    <source>
        <dbReference type="ARBA" id="ARBA00022490"/>
    </source>
</evidence>
<name>A0A5F8HBX6_MONDO</name>
<dbReference type="GO" id="GO:0031410">
    <property type="term" value="C:cytoplasmic vesicle"/>
    <property type="evidence" value="ECO:0000318"/>
    <property type="project" value="GO_Central"/>
</dbReference>
<accession>A0A5F8HBX6</accession>
<evidence type="ECO:0000313" key="6">
    <source>
        <dbReference type="Proteomes" id="UP000002280"/>
    </source>
</evidence>
<dbReference type="InterPro" id="IPR014756">
    <property type="entry name" value="Ig_E-set"/>
</dbReference>
<dbReference type="OMA" id="LANNCEK"/>
<dbReference type="GO" id="GO:0005886">
    <property type="term" value="C:plasma membrane"/>
    <property type="evidence" value="ECO:0000318"/>
    <property type="project" value="GO_Central"/>
</dbReference>
<dbReference type="Proteomes" id="UP000002280">
    <property type="component" value="Chromosome 4"/>
</dbReference>